<dbReference type="InterPro" id="IPR000640">
    <property type="entry name" value="EFG_V-like"/>
</dbReference>
<keyword evidence="5 8" id="KW-0251">Elongation factor</keyword>
<evidence type="ECO:0000256" key="7">
    <source>
        <dbReference type="ARBA" id="ARBA00023134"/>
    </source>
</evidence>
<proteinExistence type="inferred from homology"/>
<dbReference type="FunFam" id="3.40.50.300:FF:000029">
    <property type="entry name" value="Elongation factor G"/>
    <property type="match status" value="1"/>
</dbReference>
<dbReference type="GO" id="GO:0005737">
    <property type="term" value="C:cytoplasm"/>
    <property type="evidence" value="ECO:0007669"/>
    <property type="project" value="UniProtKB-SubCell"/>
</dbReference>
<comment type="function">
    <text evidence="8">Catalyzes the GTP-dependent ribosomal translocation step during translation elongation. During this step, the ribosome changes from the pre-translocational (PRE) to the post-translocational (POST) state as the newly formed A-site-bound peptidyl-tRNA and P-site-bound deacylated tRNA move to the P and E sites, respectively. Catalyzes the coordinated movement of the two tRNA molecules, the mRNA and conformational changes in the ribosome.</text>
</comment>
<evidence type="ECO:0000256" key="3">
    <source>
        <dbReference type="ARBA" id="ARBA00022490"/>
    </source>
</evidence>
<dbReference type="CDD" id="cd16262">
    <property type="entry name" value="EFG_III"/>
    <property type="match status" value="1"/>
</dbReference>
<evidence type="ECO:0000256" key="2">
    <source>
        <dbReference type="ARBA" id="ARBA00017872"/>
    </source>
</evidence>
<dbReference type="Pfam" id="PF14492">
    <property type="entry name" value="EFG_III"/>
    <property type="match status" value="1"/>
</dbReference>
<dbReference type="PROSITE" id="PS51722">
    <property type="entry name" value="G_TR_2"/>
    <property type="match status" value="1"/>
</dbReference>
<dbReference type="GO" id="GO:0032790">
    <property type="term" value="P:ribosome disassembly"/>
    <property type="evidence" value="ECO:0007669"/>
    <property type="project" value="TreeGrafter"/>
</dbReference>
<dbReference type="RefSeq" id="WP_091351167.1">
    <property type="nucleotide sequence ID" value="NZ_FOIF01000041.1"/>
</dbReference>
<dbReference type="AlphaFoldDB" id="A0A1I0BK36"/>
<dbReference type="Gene3D" id="3.30.70.240">
    <property type="match status" value="1"/>
</dbReference>
<dbReference type="NCBIfam" id="NF009381">
    <property type="entry name" value="PRK12740.1-5"/>
    <property type="match status" value="1"/>
</dbReference>
<dbReference type="Pfam" id="PF00009">
    <property type="entry name" value="GTP_EFTU"/>
    <property type="match status" value="1"/>
</dbReference>
<dbReference type="InterPro" id="IPR005517">
    <property type="entry name" value="Transl_elong_EFG/EF2_IV"/>
</dbReference>
<dbReference type="STRING" id="1120990.SAMN03080614_104114"/>
<dbReference type="GO" id="GO:0005525">
    <property type="term" value="F:GTP binding"/>
    <property type="evidence" value="ECO:0007669"/>
    <property type="project" value="UniProtKB-UniRule"/>
</dbReference>
<dbReference type="Gene3D" id="3.30.70.870">
    <property type="entry name" value="Elongation Factor G (Translational Gtpase), domain 3"/>
    <property type="match status" value="1"/>
</dbReference>
<dbReference type="InterPro" id="IPR035647">
    <property type="entry name" value="EFG_III/V"/>
</dbReference>
<dbReference type="InterPro" id="IPR005225">
    <property type="entry name" value="Small_GTP-bd"/>
</dbReference>
<dbReference type="GO" id="GO:0003924">
    <property type="term" value="F:GTPase activity"/>
    <property type="evidence" value="ECO:0007669"/>
    <property type="project" value="InterPro"/>
</dbReference>
<protein>
    <recommendedName>
        <fullName evidence="2 8">Elongation factor G</fullName>
        <shortName evidence="8">EF-G</shortName>
    </recommendedName>
</protein>
<keyword evidence="7 8" id="KW-0342">GTP-binding</keyword>
<dbReference type="SUPFAM" id="SSF50447">
    <property type="entry name" value="Translation proteins"/>
    <property type="match status" value="1"/>
</dbReference>
<sequence length="690" mass="76280">MPRQFPLERTRNIGIMAHIDAGKTTTTERILFYTGRVHKIGEVHEGAATMDWMVQEQERGITITSAATTAQWKNHRINIIDTPGHVDFTVEVERSLRVLDGAVGVFCAKGGVEPQSETVWRQADKYGVPRIAYVNKMDIIGADFYRAVEMMRDRLKANAVPIQIPIGAEDTFVGMVDLVEMKAIIYKDDLGKQADITEIPAELQETANKYREQLLEAVAETSEELMMKYLEGEELTVEEIKAAIRKGTCATTLVPVLCGSSYKNKGVPVLLDAVVDYLPSPLDIPAIKGVDLQTGEEIERIAGDDQPFSALAFKIMSDPYVGKLAFFRVYSGVLKSGSYVFNSTKGKKERIGRLLQMHANHREEITEVFTGDIAAAVGLKDTTTGDTLCDENKPVVLESMVFPEPVISVAIEPETKADQEKMGIALQKLAEEDPTFRTRTDEETGQVIISGMGELHLDIIVDRLKREFKVQAKVGNPQVAYKETITKTVKAEGKFIRQSGGRGQYGHVWIELSPREPGEGYLFENKIVGGVVPKEYIGPVDQGIQEAAKTGVLAGYPVLDFKATLFDGSYHDVDSSEMAFKVAGSMAFKEAMKKADPVLLEPVMKVEVTVPEEYMGDVMGDINSRRGRIEGMESRAGAQVIRALVPLASMFGYATDLRSRTQGRGVYSMEFSHYEPVPRNIAEEIMAKGK</sequence>
<dbReference type="PRINTS" id="PR00315">
    <property type="entry name" value="ELONGATNFCT"/>
</dbReference>
<dbReference type="CDD" id="cd01886">
    <property type="entry name" value="EF-G"/>
    <property type="match status" value="1"/>
</dbReference>
<dbReference type="OrthoDB" id="9804431at2"/>
<reference evidence="11" key="1">
    <citation type="submission" date="2016-10" db="EMBL/GenBank/DDBJ databases">
        <authorList>
            <person name="Varghese N."/>
            <person name="Submissions S."/>
        </authorList>
    </citation>
    <scope>NUCLEOTIDE SEQUENCE [LARGE SCALE GENOMIC DNA]</scope>
    <source>
        <strain evidence="11">DSM 13577</strain>
    </source>
</reference>
<comment type="subcellular location">
    <subcellularLocation>
        <location evidence="8">Cytoplasm</location>
    </subcellularLocation>
</comment>
<dbReference type="InterPro" id="IPR041095">
    <property type="entry name" value="EFG_II"/>
</dbReference>
<dbReference type="CDD" id="cd04088">
    <property type="entry name" value="EFG_mtEFG_II"/>
    <property type="match status" value="1"/>
</dbReference>
<dbReference type="Pfam" id="PF03144">
    <property type="entry name" value="GTP_EFTU_D2"/>
    <property type="match status" value="1"/>
</dbReference>
<dbReference type="NCBIfam" id="TIGR00484">
    <property type="entry name" value="EF-G"/>
    <property type="match status" value="1"/>
</dbReference>
<dbReference type="PROSITE" id="PS00301">
    <property type="entry name" value="G_TR_1"/>
    <property type="match status" value="1"/>
</dbReference>
<dbReference type="SUPFAM" id="SSF52540">
    <property type="entry name" value="P-loop containing nucleoside triphosphate hydrolases"/>
    <property type="match status" value="1"/>
</dbReference>
<dbReference type="CDD" id="cd01434">
    <property type="entry name" value="EFG_mtEFG1_IV"/>
    <property type="match status" value="1"/>
</dbReference>
<dbReference type="SMART" id="SM00838">
    <property type="entry name" value="EFG_C"/>
    <property type="match status" value="1"/>
</dbReference>
<evidence type="ECO:0000313" key="10">
    <source>
        <dbReference type="EMBL" id="SET07020.1"/>
    </source>
</evidence>
<dbReference type="FunFam" id="3.30.70.870:FF:000001">
    <property type="entry name" value="Elongation factor G"/>
    <property type="match status" value="1"/>
</dbReference>
<dbReference type="InterPro" id="IPR031157">
    <property type="entry name" value="G_TR_CS"/>
</dbReference>
<evidence type="ECO:0000259" key="9">
    <source>
        <dbReference type="PROSITE" id="PS51722"/>
    </source>
</evidence>
<dbReference type="InterPro" id="IPR047872">
    <property type="entry name" value="EFG_IV"/>
</dbReference>
<dbReference type="InterPro" id="IPR004540">
    <property type="entry name" value="Transl_elong_EFG/EF2"/>
</dbReference>
<evidence type="ECO:0000256" key="1">
    <source>
        <dbReference type="ARBA" id="ARBA00005870"/>
    </source>
</evidence>
<evidence type="ECO:0000256" key="5">
    <source>
        <dbReference type="ARBA" id="ARBA00022768"/>
    </source>
</evidence>
<dbReference type="NCBIfam" id="NF009379">
    <property type="entry name" value="PRK12740.1-3"/>
    <property type="match status" value="1"/>
</dbReference>
<dbReference type="CDD" id="cd03713">
    <property type="entry name" value="EFG_mtEFG_C"/>
    <property type="match status" value="1"/>
</dbReference>
<dbReference type="EMBL" id="FOIF01000041">
    <property type="protein sequence ID" value="SET07020.1"/>
    <property type="molecule type" value="Genomic_DNA"/>
</dbReference>
<evidence type="ECO:0000256" key="4">
    <source>
        <dbReference type="ARBA" id="ARBA00022741"/>
    </source>
</evidence>
<feature type="binding site" evidence="8">
    <location>
        <begin position="17"/>
        <end position="24"/>
    </location>
    <ligand>
        <name>GTP</name>
        <dbReference type="ChEBI" id="CHEBI:37565"/>
    </ligand>
</feature>
<comment type="similarity">
    <text evidence="1 8">Belongs to the TRAFAC class translation factor GTPase superfamily. Classic translation factor GTPase family. EF-G/EF-2 subfamily.</text>
</comment>
<dbReference type="FunFam" id="3.30.230.10:FF:000003">
    <property type="entry name" value="Elongation factor G"/>
    <property type="match status" value="1"/>
</dbReference>
<organism evidence="10 11">
    <name type="scientific">Anaerobranca gottschalkii DSM 13577</name>
    <dbReference type="NCBI Taxonomy" id="1120990"/>
    <lineage>
        <taxon>Bacteria</taxon>
        <taxon>Bacillati</taxon>
        <taxon>Bacillota</taxon>
        <taxon>Clostridia</taxon>
        <taxon>Eubacteriales</taxon>
        <taxon>Proteinivoracaceae</taxon>
        <taxon>Anaerobranca</taxon>
    </lineage>
</organism>
<dbReference type="FunFam" id="2.40.30.10:FF:000006">
    <property type="entry name" value="Elongation factor G"/>
    <property type="match status" value="1"/>
</dbReference>
<dbReference type="InterPro" id="IPR009000">
    <property type="entry name" value="Transl_B-barrel_sf"/>
</dbReference>
<dbReference type="InterPro" id="IPR027417">
    <property type="entry name" value="P-loop_NTPase"/>
</dbReference>
<keyword evidence="4 8" id="KW-0547">Nucleotide-binding</keyword>
<keyword evidence="11" id="KW-1185">Reference proteome</keyword>
<feature type="binding site" evidence="8">
    <location>
        <begin position="135"/>
        <end position="138"/>
    </location>
    <ligand>
        <name>GTP</name>
        <dbReference type="ChEBI" id="CHEBI:37565"/>
    </ligand>
</feature>
<dbReference type="Proteomes" id="UP000243819">
    <property type="component" value="Unassembled WGS sequence"/>
</dbReference>
<dbReference type="InterPro" id="IPR035649">
    <property type="entry name" value="EFG_V"/>
</dbReference>
<dbReference type="SMART" id="SM00889">
    <property type="entry name" value="EFG_IV"/>
    <property type="match status" value="1"/>
</dbReference>
<keyword evidence="6 8" id="KW-0648">Protein biosynthesis</keyword>
<dbReference type="InterPro" id="IPR000795">
    <property type="entry name" value="T_Tr_GTP-bd_dom"/>
</dbReference>
<dbReference type="SUPFAM" id="SSF54980">
    <property type="entry name" value="EF-G C-terminal domain-like"/>
    <property type="match status" value="2"/>
</dbReference>
<dbReference type="Pfam" id="PF03764">
    <property type="entry name" value="EFG_IV"/>
    <property type="match status" value="1"/>
</dbReference>
<keyword evidence="3 8" id="KW-0963">Cytoplasm</keyword>
<dbReference type="InterPro" id="IPR020568">
    <property type="entry name" value="Ribosomal_Su5_D2-typ_SF"/>
</dbReference>
<dbReference type="InterPro" id="IPR009022">
    <property type="entry name" value="EFG_III"/>
</dbReference>
<dbReference type="NCBIfam" id="TIGR00231">
    <property type="entry name" value="small_GTP"/>
    <property type="match status" value="1"/>
</dbReference>
<evidence type="ECO:0000256" key="6">
    <source>
        <dbReference type="ARBA" id="ARBA00022917"/>
    </source>
</evidence>
<dbReference type="InterPro" id="IPR014721">
    <property type="entry name" value="Ribsml_uS5_D2-typ_fold_subgr"/>
</dbReference>
<dbReference type="HAMAP" id="MF_00054_B">
    <property type="entry name" value="EF_G_EF_2_B"/>
    <property type="match status" value="1"/>
</dbReference>
<dbReference type="GO" id="GO:0003746">
    <property type="term" value="F:translation elongation factor activity"/>
    <property type="evidence" value="ECO:0007669"/>
    <property type="project" value="UniProtKB-UniRule"/>
</dbReference>
<dbReference type="InterPro" id="IPR004161">
    <property type="entry name" value="EFTu-like_2"/>
</dbReference>
<name>A0A1I0BK36_9FIRM</name>
<dbReference type="FunFam" id="3.30.70.240:FF:000001">
    <property type="entry name" value="Elongation factor G"/>
    <property type="match status" value="1"/>
</dbReference>
<dbReference type="Gene3D" id="2.40.30.10">
    <property type="entry name" value="Translation factors"/>
    <property type="match status" value="1"/>
</dbReference>
<feature type="domain" description="Tr-type G" evidence="9">
    <location>
        <begin position="8"/>
        <end position="282"/>
    </location>
</feature>
<evidence type="ECO:0000313" key="11">
    <source>
        <dbReference type="Proteomes" id="UP000243819"/>
    </source>
</evidence>
<feature type="binding site" evidence="8">
    <location>
        <begin position="81"/>
        <end position="85"/>
    </location>
    <ligand>
        <name>GTP</name>
        <dbReference type="ChEBI" id="CHEBI:37565"/>
    </ligand>
</feature>
<dbReference type="SUPFAM" id="SSF54211">
    <property type="entry name" value="Ribosomal protein S5 domain 2-like"/>
    <property type="match status" value="1"/>
</dbReference>
<dbReference type="Gene3D" id="3.40.50.300">
    <property type="entry name" value="P-loop containing nucleotide triphosphate hydrolases"/>
    <property type="match status" value="1"/>
</dbReference>
<accession>A0A1I0BK36</accession>
<dbReference type="PANTHER" id="PTHR43261">
    <property type="entry name" value="TRANSLATION ELONGATION FACTOR G-RELATED"/>
    <property type="match status" value="1"/>
</dbReference>
<dbReference type="Gene3D" id="3.30.230.10">
    <property type="match status" value="1"/>
</dbReference>
<gene>
    <name evidence="8" type="primary">fusA</name>
    <name evidence="10" type="ORF">SAMN03080614_104114</name>
</gene>
<evidence type="ECO:0000256" key="8">
    <source>
        <dbReference type="HAMAP-Rule" id="MF_00054"/>
    </source>
</evidence>
<dbReference type="Pfam" id="PF00679">
    <property type="entry name" value="EFG_C"/>
    <property type="match status" value="1"/>
</dbReference>
<dbReference type="PANTHER" id="PTHR43261:SF1">
    <property type="entry name" value="RIBOSOME-RELEASING FACTOR 2, MITOCHONDRIAL"/>
    <property type="match status" value="1"/>
</dbReference>